<sequence>MSRLVRLTLINTISSGIIAFLITTFFASGTIGENLDGVTWVAPEFFLILIGWILGILLACFEKTWTFGIIVMYVSPFVLTPLIIFLISN</sequence>
<keyword evidence="3" id="KW-1185">Reference proteome</keyword>
<dbReference type="EMBL" id="JAROAS010000019">
    <property type="protein sequence ID" value="MED4128509.1"/>
    <property type="molecule type" value="Genomic_DNA"/>
</dbReference>
<evidence type="ECO:0000313" key="2">
    <source>
        <dbReference type="EMBL" id="MED4128509.1"/>
    </source>
</evidence>
<keyword evidence="1" id="KW-0812">Transmembrane</keyword>
<feature type="transmembrane region" description="Helical" evidence="1">
    <location>
        <begin position="40"/>
        <end position="60"/>
    </location>
</feature>
<gene>
    <name evidence="2" type="ORF">P5F74_10230</name>
</gene>
<proteinExistence type="predicted"/>
<accession>A0ABU6NM04</accession>
<evidence type="ECO:0000313" key="3">
    <source>
        <dbReference type="Proteomes" id="UP001341820"/>
    </source>
</evidence>
<keyword evidence="1" id="KW-0472">Membrane</keyword>
<protein>
    <submittedName>
        <fullName evidence="2">Uncharacterized protein</fullName>
    </submittedName>
</protein>
<name>A0ABU6NM04_9BACI</name>
<comment type="caution">
    <text evidence="2">The sequence shown here is derived from an EMBL/GenBank/DDBJ whole genome shotgun (WGS) entry which is preliminary data.</text>
</comment>
<evidence type="ECO:0000256" key="1">
    <source>
        <dbReference type="SAM" id="Phobius"/>
    </source>
</evidence>
<keyword evidence="1" id="KW-1133">Transmembrane helix</keyword>
<feature type="transmembrane region" description="Helical" evidence="1">
    <location>
        <begin position="7"/>
        <end position="28"/>
    </location>
</feature>
<dbReference type="RefSeq" id="WP_328237281.1">
    <property type="nucleotide sequence ID" value="NZ_JAROAS010000019.1"/>
</dbReference>
<organism evidence="2 3">
    <name type="scientific">Shouchella miscanthi</name>
    <dbReference type="NCBI Taxonomy" id="2598861"/>
    <lineage>
        <taxon>Bacteria</taxon>
        <taxon>Bacillati</taxon>
        <taxon>Bacillota</taxon>
        <taxon>Bacilli</taxon>
        <taxon>Bacillales</taxon>
        <taxon>Bacillaceae</taxon>
        <taxon>Shouchella</taxon>
    </lineage>
</organism>
<dbReference type="Proteomes" id="UP001341820">
    <property type="component" value="Unassembled WGS sequence"/>
</dbReference>
<reference evidence="2 3" key="1">
    <citation type="submission" date="2023-03" db="EMBL/GenBank/DDBJ databases">
        <title>Bacillus Genome Sequencing.</title>
        <authorList>
            <person name="Dunlap C."/>
        </authorList>
    </citation>
    <scope>NUCLEOTIDE SEQUENCE [LARGE SCALE GENOMIC DNA]</scope>
    <source>
        <strain evidence="2 3">B-4107</strain>
    </source>
</reference>
<feature type="transmembrane region" description="Helical" evidence="1">
    <location>
        <begin position="67"/>
        <end position="87"/>
    </location>
</feature>